<accession>A0A023B5E3</accession>
<evidence type="ECO:0000313" key="3">
    <source>
        <dbReference type="Proteomes" id="UP000019763"/>
    </source>
</evidence>
<protein>
    <recommendedName>
        <fullName evidence="4">F-box domain-containing protein</fullName>
    </recommendedName>
</protein>
<evidence type="ECO:0000256" key="1">
    <source>
        <dbReference type="SAM" id="MobiDB-lite"/>
    </source>
</evidence>
<comment type="caution">
    <text evidence="2">The sequence shown here is derived from an EMBL/GenBank/DDBJ whole genome shotgun (WGS) entry which is preliminary data.</text>
</comment>
<dbReference type="EMBL" id="AFNH02000679">
    <property type="protein sequence ID" value="EZG60236.1"/>
    <property type="molecule type" value="Genomic_DNA"/>
</dbReference>
<dbReference type="RefSeq" id="XP_011130839.1">
    <property type="nucleotide sequence ID" value="XM_011132537.1"/>
</dbReference>
<dbReference type="GeneID" id="22913253"/>
<gene>
    <name evidence="2" type="ORF">GNI_090790</name>
</gene>
<reference evidence="2" key="1">
    <citation type="submission" date="2013-12" db="EMBL/GenBank/DDBJ databases">
        <authorList>
            <person name="Omoto C.K."/>
            <person name="Sibley D."/>
            <person name="Venepally P."/>
            <person name="Hadjithomas M."/>
            <person name="Karamycheva S."/>
            <person name="Brunk B."/>
            <person name="Roos D."/>
            <person name="Caler E."/>
            <person name="Lorenzi H."/>
        </authorList>
    </citation>
    <scope>NUCLEOTIDE SEQUENCE</scope>
</reference>
<keyword evidence="3" id="KW-1185">Reference proteome</keyword>
<dbReference type="AlphaFoldDB" id="A0A023B5E3"/>
<sequence>MECVLLSLCQRLRYNEVVVLASLCRSYRQLILHHTYQKDWPFHHILSIFTESHVRNKLLERYICEHEAKINKKIPLLKPEDLAAARKEFRGPLGLLWHERTVKICRTNCYPGSAVLDQLLWPKITNLEKASKEPSRKAAERLGNKWELDWPLNKMVKLLPELRYGNNLIAKVVFGRIHFNRVVEMLLHETETTICSLHYPSCEEQIRDHQMRDKHACDKHARDKHARDKHARGDEFPETSGEGGDSTICYYDLSRAVIQTRERWIYYQRVEDYVDKLYASYLRHVMLASGGVRPGLVGYKPVYETVFSPRINREKLGLLSQGLF</sequence>
<feature type="region of interest" description="Disordered" evidence="1">
    <location>
        <begin position="218"/>
        <end position="242"/>
    </location>
</feature>
<evidence type="ECO:0008006" key="4">
    <source>
        <dbReference type="Google" id="ProtNLM"/>
    </source>
</evidence>
<organism evidence="2 3">
    <name type="scientific">Gregarina niphandrodes</name>
    <name type="common">Septate eugregarine</name>
    <dbReference type="NCBI Taxonomy" id="110365"/>
    <lineage>
        <taxon>Eukaryota</taxon>
        <taxon>Sar</taxon>
        <taxon>Alveolata</taxon>
        <taxon>Apicomplexa</taxon>
        <taxon>Conoidasida</taxon>
        <taxon>Gregarinasina</taxon>
        <taxon>Eugregarinorida</taxon>
        <taxon>Gregarinidae</taxon>
        <taxon>Gregarina</taxon>
    </lineage>
</organism>
<evidence type="ECO:0000313" key="2">
    <source>
        <dbReference type="EMBL" id="EZG60236.1"/>
    </source>
</evidence>
<proteinExistence type="predicted"/>
<dbReference type="Proteomes" id="UP000019763">
    <property type="component" value="Unassembled WGS sequence"/>
</dbReference>
<dbReference type="VEuPathDB" id="CryptoDB:GNI_090790"/>
<name>A0A023B5E3_GRENI</name>